<comment type="caution">
    <text evidence="7">The sequence shown here is derived from an EMBL/GenBank/DDBJ whole genome shotgun (WGS) entry which is preliminary data.</text>
</comment>
<dbReference type="Pfam" id="PF00892">
    <property type="entry name" value="EamA"/>
    <property type="match status" value="1"/>
</dbReference>
<keyword evidence="2 5" id="KW-0812">Transmembrane</keyword>
<evidence type="ECO:0000256" key="4">
    <source>
        <dbReference type="ARBA" id="ARBA00023136"/>
    </source>
</evidence>
<evidence type="ECO:0000256" key="3">
    <source>
        <dbReference type="ARBA" id="ARBA00022989"/>
    </source>
</evidence>
<feature type="transmembrane region" description="Helical" evidence="5">
    <location>
        <begin position="167"/>
        <end position="186"/>
    </location>
</feature>
<keyword evidence="4 5" id="KW-0472">Membrane</keyword>
<evidence type="ECO:0000256" key="1">
    <source>
        <dbReference type="ARBA" id="ARBA00004141"/>
    </source>
</evidence>
<accession>A0AAV4QX59</accession>
<sequence>MALQCELAGPVSTMRAAADIVLAFMWQTFLFRNTPDSFSIVGAILVGFSVVFVGLRKWVSSLPEESNQLTVKSLTNIYPGQLAVHRFTSILLISLPTVIYKREPLFGKSGEHFLLVLRSFAGSTNLFLNFLAYRYLPIGEASVIIFSVPVFVPILAKIFLKEPCGMVQAVPAVLTVFGLTIISHKPTEFTDAYASTIVNSQRVIGLGAFLLLLS</sequence>
<name>A0AAV4QX59_CAEEX</name>
<dbReference type="AlphaFoldDB" id="A0AAV4QX59"/>
<feature type="transmembrane region" description="Helical" evidence="5">
    <location>
        <begin position="141"/>
        <end position="160"/>
    </location>
</feature>
<dbReference type="InterPro" id="IPR000620">
    <property type="entry name" value="EamA_dom"/>
</dbReference>
<keyword evidence="3 5" id="KW-1133">Transmembrane helix</keyword>
<keyword evidence="8" id="KW-1185">Reference proteome</keyword>
<feature type="transmembrane region" description="Helical" evidence="5">
    <location>
        <begin position="12"/>
        <end position="31"/>
    </location>
</feature>
<dbReference type="Gene3D" id="1.10.3730.20">
    <property type="match status" value="1"/>
</dbReference>
<reference evidence="7 8" key="1">
    <citation type="submission" date="2021-06" db="EMBL/GenBank/DDBJ databases">
        <title>Caerostris extrusa draft genome.</title>
        <authorList>
            <person name="Kono N."/>
            <person name="Arakawa K."/>
        </authorList>
    </citation>
    <scope>NUCLEOTIDE SEQUENCE [LARGE SCALE GENOMIC DNA]</scope>
</reference>
<proteinExistence type="predicted"/>
<feature type="domain" description="EamA" evidence="6">
    <location>
        <begin position="73"/>
        <end position="183"/>
    </location>
</feature>
<evidence type="ECO:0000256" key="2">
    <source>
        <dbReference type="ARBA" id="ARBA00022692"/>
    </source>
</evidence>
<dbReference type="Proteomes" id="UP001054945">
    <property type="component" value="Unassembled WGS sequence"/>
</dbReference>
<dbReference type="InterPro" id="IPR037185">
    <property type="entry name" value="EmrE-like"/>
</dbReference>
<protein>
    <recommendedName>
        <fullName evidence="6">EamA domain-containing protein</fullName>
    </recommendedName>
</protein>
<dbReference type="GO" id="GO:0016020">
    <property type="term" value="C:membrane"/>
    <property type="evidence" value="ECO:0007669"/>
    <property type="project" value="UniProtKB-SubCell"/>
</dbReference>
<gene>
    <name evidence="7" type="ORF">CEXT_203241</name>
</gene>
<dbReference type="SUPFAM" id="SSF103481">
    <property type="entry name" value="Multidrug resistance efflux transporter EmrE"/>
    <property type="match status" value="1"/>
</dbReference>
<evidence type="ECO:0000256" key="5">
    <source>
        <dbReference type="SAM" id="Phobius"/>
    </source>
</evidence>
<organism evidence="7 8">
    <name type="scientific">Caerostris extrusa</name>
    <name type="common">Bark spider</name>
    <name type="synonym">Caerostris bankana</name>
    <dbReference type="NCBI Taxonomy" id="172846"/>
    <lineage>
        <taxon>Eukaryota</taxon>
        <taxon>Metazoa</taxon>
        <taxon>Ecdysozoa</taxon>
        <taxon>Arthropoda</taxon>
        <taxon>Chelicerata</taxon>
        <taxon>Arachnida</taxon>
        <taxon>Araneae</taxon>
        <taxon>Araneomorphae</taxon>
        <taxon>Entelegynae</taxon>
        <taxon>Araneoidea</taxon>
        <taxon>Araneidae</taxon>
        <taxon>Caerostris</taxon>
    </lineage>
</organism>
<dbReference type="EMBL" id="BPLR01006864">
    <property type="protein sequence ID" value="GIY12894.1"/>
    <property type="molecule type" value="Genomic_DNA"/>
</dbReference>
<evidence type="ECO:0000313" key="8">
    <source>
        <dbReference type="Proteomes" id="UP001054945"/>
    </source>
</evidence>
<comment type="subcellular location">
    <subcellularLocation>
        <location evidence="1">Membrane</location>
        <topology evidence="1">Multi-pass membrane protein</topology>
    </subcellularLocation>
</comment>
<feature type="transmembrane region" description="Helical" evidence="5">
    <location>
        <begin position="112"/>
        <end position="135"/>
    </location>
</feature>
<evidence type="ECO:0000259" key="6">
    <source>
        <dbReference type="Pfam" id="PF00892"/>
    </source>
</evidence>
<feature type="transmembrane region" description="Helical" evidence="5">
    <location>
        <begin position="38"/>
        <end position="58"/>
    </location>
</feature>
<dbReference type="PANTHER" id="PTHR22911:SF6">
    <property type="entry name" value="SOLUTE CARRIER FAMILY 35 MEMBER G1"/>
    <property type="match status" value="1"/>
</dbReference>
<dbReference type="PANTHER" id="PTHR22911">
    <property type="entry name" value="ACYL-MALONYL CONDENSING ENZYME-RELATED"/>
    <property type="match status" value="1"/>
</dbReference>
<feature type="transmembrane region" description="Helical" evidence="5">
    <location>
        <begin position="78"/>
        <end position="100"/>
    </location>
</feature>
<evidence type="ECO:0000313" key="7">
    <source>
        <dbReference type="EMBL" id="GIY12894.1"/>
    </source>
</evidence>